<dbReference type="Gene3D" id="3.40.50.300">
    <property type="entry name" value="P-loop containing nucleotide triphosphate hydrolases"/>
    <property type="match status" value="1"/>
</dbReference>
<protein>
    <submittedName>
        <fullName evidence="6">ABC transporter ATP-binding protein</fullName>
    </submittedName>
</protein>
<dbReference type="GO" id="GO:0016887">
    <property type="term" value="F:ATP hydrolysis activity"/>
    <property type="evidence" value="ECO:0007669"/>
    <property type="project" value="InterPro"/>
</dbReference>
<dbReference type="PROSITE" id="PS50893">
    <property type="entry name" value="ABC_TRANSPORTER_2"/>
    <property type="match status" value="1"/>
</dbReference>
<comment type="similarity">
    <text evidence="1">Belongs to the ABC transporter superfamily.</text>
</comment>
<dbReference type="Pfam" id="PF00005">
    <property type="entry name" value="ABC_tran"/>
    <property type="match status" value="1"/>
</dbReference>
<reference evidence="6 7" key="1">
    <citation type="journal article" date="2019" name="Sci. Transl. Med.">
        <title>Quorum sensing between bacterial species on the skin protects against epidermal injury in atopic dermatitis.</title>
        <authorList>
            <person name="Williams M.R."/>
        </authorList>
    </citation>
    <scope>NUCLEOTIDE SEQUENCE [LARGE SCALE GENOMIC DNA]</scope>
    <source>
        <strain evidence="6 7">E7</strain>
    </source>
</reference>
<proteinExistence type="inferred from homology"/>
<dbReference type="InterPro" id="IPR003439">
    <property type="entry name" value="ABC_transporter-like_ATP-bd"/>
</dbReference>
<dbReference type="SUPFAM" id="SSF52540">
    <property type="entry name" value="P-loop containing nucleoside triphosphate hydrolases"/>
    <property type="match status" value="1"/>
</dbReference>
<dbReference type="InterPro" id="IPR003593">
    <property type="entry name" value="AAA+_ATPase"/>
</dbReference>
<evidence type="ECO:0000313" key="7">
    <source>
        <dbReference type="Proteomes" id="UP000293637"/>
    </source>
</evidence>
<keyword evidence="2" id="KW-0813">Transport</keyword>
<dbReference type="GeneID" id="58090803"/>
<dbReference type="InterPro" id="IPR027417">
    <property type="entry name" value="P-loop_NTPase"/>
</dbReference>
<dbReference type="CDD" id="cd03264">
    <property type="entry name" value="ABC_drug_resistance_like"/>
    <property type="match status" value="1"/>
</dbReference>
<dbReference type="SMART" id="SM00382">
    <property type="entry name" value="AAA"/>
    <property type="match status" value="1"/>
</dbReference>
<gene>
    <name evidence="6" type="ORF">EQ812_05750</name>
</gene>
<accession>A0A4V2KVQ8</accession>
<evidence type="ECO:0000256" key="2">
    <source>
        <dbReference type="ARBA" id="ARBA00022448"/>
    </source>
</evidence>
<evidence type="ECO:0000256" key="1">
    <source>
        <dbReference type="ARBA" id="ARBA00005417"/>
    </source>
</evidence>
<sequence>MNNIVIKDVNKTYDGKTYALKNINLEIKNGMFGILGRNGSGKSTLMNMLSTILQQSSGTIEINNISLTQTKQIRKMIGYLPQDFDFYPNMKVKETLHYLGILSGIPKANLKINVAASLEKVNLVEHQNKKVKSLSGGMKKRLGIAQAIIHNPQVLIVDEPTAGLDPEERVRLRHLLSNLAKDKIVIISTHIVSDIESTCENIAILDKGVIAYKGSIKNLIELSDNKVYEITISPSKLNQLKKNNIFITKIQEYEHLLKVRFVSESNLEGTRKVKQDFEDAYMYFLKMNQGGKR</sequence>
<dbReference type="PANTHER" id="PTHR43335">
    <property type="entry name" value="ABC TRANSPORTER, ATP-BINDING PROTEIN"/>
    <property type="match status" value="1"/>
</dbReference>
<keyword evidence="4 6" id="KW-0067">ATP-binding</keyword>
<evidence type="ECO:0000259" key="5">
    <source>
        <dbReference type="PROSITE" id="PS50893"/>
    </source>
</evidence>
<keyword evidence="3" id="KW-0547">Nucleotide-binding</keyword>
<evidence type="ECO:0000313" key="6">
    <source>
        <dbReference type="EMBL" id="TBW72479.1"/>
    </source>
</evidence>
<dbReference type="PROSITE" id="PS00211">
    <property type="entry name" value="ABC_TRANSPORTER_1"/>
    <property type="match status" value="1"/>
</dbReference>
<comment type="caution">
    <text evidence="6">The sequence shown here is derived from an EMBL/GenBank/DDBJ whole genome shotgun (WGS) entry which is preliminary data.</text>
</comment>
<name>A0A4V2KVQ8_STALU</name>
<dbReference type="RefSeq" id="WP_002492029.1">
    <property type="nucleotide sequence ID" value="NZ_AP021848.1"/>
</dbReference>
<dbReference type="Proteomes" id="UP000293637">
    <property type="component" value="Unassembled WGS sequence"/>
</dbReference>
<dbReference type="PANTHER" id="PTHR43335:SF2">
    <property type="entry name" value="ABC TRANSPORTER, ATP-BINDING PROTEIN"/>
    <property type="match status" value="1"/>
</dbReference>
<evidence type="ECO:0000256" key="4">
    <source>
        <dbReference type="ARBA" id="ARBA00022840"/>
    </source>
</evidence>
<feature type="domain" description="ABC transporter" evidence="5">
    <location>
        <begin position="4"/>
        <end position="232"/>
    </location>
</feature>
<dbReference type="InterPro" id="IPR017871">
    <property type="entry name" value="ABC_transporter-like_CS"/>
</dbReference>
<organism evidence="6 7">
    <name type="scientific">Staphylococcus lugdunensis</name>
    <dbReference type="NCBI Taxonomy" id="28035"/>
    <lineage>
        <taxon>Bacteria</taxon>
        <taxon>Bacillati</taxon>
        <taxon>Bacillota</taxon>
        <taxon>Bacilli</taxon>
        <taxon>Bacillales</taxon>
        <taxon>Staphylococcaceae</taxon>
        <taxon>Staphylococcus</taxon>
    </lineage>
</organism>
<evidence type="ECO:0000256" key="3">
    <source>
        <dbReference type="ARBA" id="ARBA00022741"/>
    </source>
</evidence>
<dbReference type="AlphaFoldDB" id="A0A4V2KVQ8"/>
<dbReference type="EMBL" id="SCHB01000003">
    <property type="protein sequence ID" value="TBW72479.1"/>
    <property type="molecule type" value="Genomic_DNA"/>
</dbReference>
<dbReference type="GO" id="GO:0005524">
    <property type="term" value="F:ATP binding"/>
    <property type="evidence" value="ECO:0007669"/>
    <property type="project" value="UniProtKB-KW"/>
</dbReference>